<name>A0A0A8YW13_ARUDO</name>
<reference evidence="1" key="2">
    <citation type="journal article" date="2015" name="Data Brief">
        <title>Shoot transcriptome of the giant reed, Arundo donax.</title>
        <authorList>
            <person name="Barrero R.A."/>
            <person name="Guerrero F.D."/>
            <person name="Moolhuijzen P."/>
            <person name="Goolsby J.A."/>
            <person name="Tidwell J."/>
            <person name="Bellgard S.E."/>
            <person name="Bellgard M.I."/>
        </authorList>
    </citation>
    <scope>NUCLEOTIDE SEQUENCE</scope>
    <source>
        <tissue evidence="1">Shoot tissue taken approximately 20 cm above the soil surface</tissue>
    </source>
</reference>
<dbReference type="EMBL" id="GBRH01266561">
    <property type="protein sequence ID" value="JAD31334.1"/>
    <property type="molecule type" value="Transcribed_RNA"/>
</dbReference>
<sequence length="45" mass="5242">MWRRSIGTSLLKRQRHTLADLRAIIKRNMLGSQTRSQRLSPSFSS</sequence>
<accession>A0A0A8YW13</accession>
<protein>
    <submittedName>
        <fullName evidence="1">Uncharacterized protein</fullName>
    </submittedName>
</protein>
<evidence type="ECO:0000313" key="1">
    <source>
        <dbReference type="EMBL" id="JAD31334.1"/>
    </source>
</evidence>
<proteinExistence type="predicted"/>
<reference evidence="1" key="1">
    <citation type="submission" date="2014-09" db="EMBL/GenBank/DDBJ databases">
        <authorList>
            <person name="Magalhaes I.L.F."/>
            <person name="Oliveira U."/>
            <person name="Santos F.R."/>
            <person name="Vidigal T.H.D.A."/>
            <person name="Brescovit A.D."/>
            <person name="Santos A.J."/>
        </authorList>
    </citation>
    <scope>NUCLEOTIDE SEQUENCE</scope>
    <source>
        <tissue evidence="1">Shoot tissue taken approximately 20 cm above the soil surface</tissue>
    </source>
</reference>
<organism evidence="1">
    <name type="scientific">Arundo donax</name>
    <name type="common">Giant reed</name>
    <name type="synonym">Donax arundinaceus</name>
    <dbReference type="NCBI Taxonomy" id="35708"/>
    <lineage>
        <taxon>Eukaryota</taxon>
        <taxon>Viridiplantae</taxon>
        <taxon>Streptophyta</taxon>
        <taxon>Embryophyta</taxon>
        <taxon>Tracheophyta</taxon>
        <taxon>Spermatophyta</taxon>
        <taxon>Magnoliopsida</taxon>
        <taxon>Liliopsida</taxon>
        <taxon>Poales</taxon>
        <taxon>Poaceae</taxon>
        <taxon>PACMAD clade</taxon>
        <taxon>Arundinoideae</taxon>
        <taxon>Arundineae</taxon>
        <taxon>Arundo</taxon>
    </lineage>
</organism>
<dbReference type="AlphaFoldDB" id="A0A0A8YW13"/>